<evidence type="ECO:0000256" key="1">
    <source>
        <dbReference type="SAM" id="MobiDB-lite"/>
    </source>
</evidence>
<sequence length="220" mass="23335">MCRLNLLFINVLVLLVVLQGYSAFSEHVSSSRKLMSECHYDSCGVWCGPPRPPPCGNGPQSSSSSETGNYKSSDHYSPDVSSESHPPIPSESVSPSNDKNPGCYGDLPFGLENCVCNGATIGDAAGTAACGRVFAECQAPAPFAASSPVESIQRVCDTFALDACISAAQGSLTQFSGCADLIRRGTRVCTPAQAKQIFMASVEQQCEPLCKDCVRHPNRF</sequence>
<keyword evidence="2" id="KW-0732">Signal</keyword>
<organism evidence="3">
    <name type="scientific">Tetraselmis sp. GSL018</name>
    <dbReference type="NCBI Taxonomy" id="582737"/>
    <lineage>
        <taxon>Eukaryota</taxon>
        <taxon>Viridiplantae</taxon>
        <taxon>Chlorophyta</taxon>
        <taxon>core chlorophytes</taxon>
        <taxon>Chlorodendrophyceae</taxon>
        <taxon>Chlorodendrales</taxon>
        <taxon>Chlorodendraceae</taxon>
        <taxon>Tetraselmis</taxon>
    </lineage>
</organism>
<accession>A0A061SM16</accession>
<feature type="chain" id="PRO_5001606564" description="ShKT domain-containing protein" evidence="2">
    <location>
        <begin position="24"/>
        <end position="220"/>
    </location>
</feature>
<evidence type="ECO:0000256" key="2">
    <source>
        <dbReference type="SAM" id="SignalP"/>
    </source>
</evidence>
<evidence type="ECO:0008006" key="4">
    <source>
        <dbReference type="Google" id="ProtNLM"/>
    </source>
</evidence>
<reference evidence="3" key="1">
    <citation type="submission" date="2014-05" db="EMBL/GenBank/DDBJ databases">
        <title>The transcriptome of the halophilic microalga Tetraselmis sp. GSL018 isolated from the Great Salt Lake, Utah.</title>
        <authorList>
            <person name="Jinkerson R.E."/>
            <person name="D'Adamo S."/>
            <person name="Posewitz M.C."/>
        </authorList>
    </citation>
    <scope>NUCLEOTIDE SEQUENCE</scope>
    <source>
        <strain evidence="3">GSL018</strain>
    </source>
</reference>
<feature type="region of interest" description="Disordered" evidence="1">
    <location>
        <begin position="56"/>
        <end position="98"/>
    </location>
</feature>
<dbReference type="EMBL" id="GBEZ01000826">
    <property type="protein sequence ID" value="JAC84089.1"/>
    <property type="molecule type" value="Transcribed_RNA"/>
</dbReference>
<evidence type="ECO:0000313" key="3">
    <source>
        <dbReference type="EMBL" id="JAC84089.1"/>
    </source>
</evidence>
<proteinExistence type="predicted"/>
<gene>
    <name evidence="3" type="ORF">TSPGSL018_1798</name>
</gene>
<feature type="compositionally biased region" description="Low complexity" evidence="1">
    <location>
        <begin position="80"/>
        <end position="96"/>
    </location>
</feature>
<feature type="signal peptide" evidence="2">
    <location>
        <begin position="1"/>
        <end position="23"/>
    </location>
</feature>
<feature type="compositionally biased region" description="Polar residues" evidence="1">
    <location>
        <begin position="60"/>
        <end position="71"/>
    </location>
</feature>
<name>A0A061SM16_9CHLO</name>
<protein>
    <recommendedName>
        <fullName evidence="4">ShKT domain-containing protein</fullName>
    </recommendedName>
</protein>
<dbReference type="AlphaFoldDB" id="A0A061SM16"/>